<gene>
    <name evidence="1" type="ORF">RFM42_11955</name>
</gene>
<evidence type="ECO:0000313" key="2">
    <source>
        <dbReference type="Proteomes" id="UP001285154"/>
    </source>
</evidence>
<dbReference type="EMBL" id="JAVIIQ010000004">
    <property type="protein sequence ID" value="MDX8531702.1"/>
    <property type="molecule type" value="Genomic_DNA"/>
</dbReference>
<keyword evidence="2" id="KW-1185">Reference proteome</keyword>
<sequence>MALLSRCRAQFRADRLTPPTQSSPRRALMGNSDIAGLTDFPTGRAYRHARTLRVRWTIAPATAPRPLINCNRCGSVRSYQCSEKFRVNANGKRIDVWLIYRCVDCDNSWNFAILERRARRDIEPALLTALESNDPALARRLAFDAAALRDRAGRIEEFSDATVRKELLDGEPESPAAVALELRLEGTTPLRLDRLLAGELGLSRSRLQVLDDRRRLTIEPDGVRALRKPVRDGLTVRLDLAGEADCRAVLSAACR</sequence>
<protein>
    <submittedName>
        <fullName evidence="1">DUF1062 domain-containing protein</fullName>
    </submittedName>
</protein>
<dbReference type="RefSeq" id="WP_320247389.1">
    <property type="nucleotide sequence ID" value="NZ_JAVIIQ010000004.1"/>
</dbReference>
<dbReference type="Proteomes" id="UP001285154">
    <property type="component" value="Unassembled WGS sequence"/>
</dbReference>
<dbReference type="Pfam" id="PF06353">
    <property type="entry name" value="DUF1062"/>
    <property type="match status" value="1"/>
</dbReference>
<reference evidence="1 2" key="1">
    <citation type="submission" date="2023-08" db="EMBL/GenBank/DDBJ databases">
        <title>Implementing the SeqCode for naming new Mesorhizobium species isolated from Vachellia karroo root nodules.</title>
        <authorList>
            <person name="Van Lill M."/>
        </authorList>
    </citation>
    <scope>NUCLEOTIDE SEQUENCE [LARGE SCALE GENOMIC DNA]</scope>
    <source>
        <strain evidence="1 2">VK25D</strain>
    </source>
</reference>
<proteinExistence type="predicted"/>
<name>A0ABU5A4Z3_9HYPH</name>
<comment type="caution">
    <text evidence="1">The sequence shown here is derived from an EMBL/GenBank/DDBJ whole genome shotgun (WGS) entry which is preliminary data.</text>
</comment>
<organism evidence="1 2">
    <name type="scientific">Mesorhizobium vachelliae</name>
    <dbReference type="NCBI Taxonomy" id="3072309"/>
    <lineage>
        <taxon>Bacteria</taxon>
        <taxon>Pseudomonadati</taxon>
        <taxon>Pseudomonadota</taxon>
        <taxon>Alphaproteobacteria</taxon>
        <taxon>Hyphomicrobiales</taxon>
        <taxon>Phyllobacteriaceae</taxon>
        <taxon>Mesorhizobium</taxon>
    </lineage>
</organism>
<dbReference type="InterPro" id="IPR009412">
    <property type="entry name" value="DUF1062"/>
</dbReference>
<accession>A0ABU5A4Z3</accession>
<evidence type="ECO:0000313" key="1">
    <source>
        <dbReference type="EMBL" id="MDX8531702.1"/>
    </source>
</evidence>